<keyword evidence="12 16" id="KW-0239">DNA-directed DNA polymerase</keyword>
<dbReference type="GO" id="GO:0003684">
    <property type="term" value="F:damaged DNA binding"/>
    <property type="evidence" value="ECO:0007669"/>
    <property type="project" value="InterPro"/>
</dbReference>
<evidence type="ECO:0000313" key="19">
    <source>
        <dbReference type="Proteomes" id="UP001057868"/>
    </source>
</evidence>
<dbReference type="Pfam" id="PF00817">
    <property type="entry name" value="IMS"/>
    <property type="match status" value="1"/>
</dbReference>
<dbReference type="GO" id="GO:0003887">
    <property type="term" value="F:DNA-directed DNA polymerase activity"/>
    <property type="evidence" value="ECO:0007669"/>
    <property type="project" value="UniProtKB-UniRule"/>
</dbReference>
<gene>
    <name evidence="16 18" type="primary">dinB</name>
    <name evidence="18" type="ORF">CFOLD11_31610</name>
</gene>
<evidence type="ECO:0000256" key="12">
    <source>
        <dbReference type="ARBA" id="ARBA00022932"/>
    </source>
</evidence>
<keyword evidence="8 16" id="KW-0235">DNA replication</keyword>
<dbReference type="InterPro" id="IPR050116">
    <property type="entry name" value="DNA_polymerase-Y"/>
</dbReference>
<dbReference type="GO" id="GO:0009432">
    <property type="term" value="P:SOS response"/>
    <property type="evidence" value="ECO:0007669"/>
    <property type="project" value="TreeGrafter"/>
</dbReference>
<dbReference type="GO" id="GO:0005829">
    <property type="term" value="C:cytosol"/>
    <property type="evidence" value="ECO:0007669"/>
    <property type="project" value="TreeGrafter"/>
</dbReference>
<evidence type="ECO:0000256" key="7">
    <source>
        <dbReference type="ARBA" id="ARBA00022695"/>
    </source>
</evidence>
<dbReference type="InterPro" id="IPR017961">
    <property type="entry name" value="DNA_pol_Y-fam_little_finger"/>
</dbReference>
<evidence type="ECO:0000259" key="17">
    <source>
        <dbReference type="PROSITE" id="PS50173"/>
    </source>
</evidence>
<feature type="site" description="Substrate discrimination" evidence="16">
    <location>
        <position position="14"/>
    </location>
</feature>
<reference evidence="18" key="1">
    <citation type="journal article" date="2023" name="Int. J. Syst. Evol. Microbiol.">
        <title>&lt;i&gt;Clostridium folliculivorans&lt;/i&gt; sp. nov., isolated from soil samples of an organic paddy in Japan.</title>
        <authorList>
            <person name="Tazawa J."/>
            <person name="Kobayashi H."/>
            <person name="Tanizawa Y."/>
            <person name="Uchino A."/>
            <person name="Tanaka F."/>
            <person name="Urashima Y."/>
            <person name="Miura S."/>
            <person name="Sakamoto M."/>
            <person name="Ohkuma M."/>
            <person name="Tohno M."/>
        </authorList>
    </citation>
    <scope>NUCLEOTIDE SEQUENCE</scope>
    <source>
        <strain evidence="18">D1-1</strain>
    </source>
</reference>
<proteinExistence type="inferred from homology"/>
<comment type="catalytic activity">
    <reaction evidence="15 16">
        <text>DNA(n) + a 2'-deoxyribonucleoside 5'-triphosphate = DNA(n+1) + diphosphate</text>
        <dbReference type="Rhea" id="RHEA:22508"/>
        <dbReference type="Rhea" id="RHEA-COMP:17339"/>
        <dbReference type="Rhea" id="RHEA-COMP:17340"/>
        <dbReference type="ChEBI" id="CHEBI:33019"/>
        <dbReference type="ChEBI" id="CHEBI:61560"/>
        <dbReference type="ChEBI" id="CHEBI:173112"/>
        <dbReference type="EC" id="2.7.7.7"/>
    </reaction>
</comment>
<dbReference type="RefSeq" id="WP_261853245.1">
    <property type="nucleotide sequence ID" value="NZ_BQXY01000005.1"/>
</dbReference>
<keyword evidence="7 16" id="KW-0548">Nucleotidyltransferase</keyword>
<dbReference type="GO" id="GO:0000287">
    <property type="term" value="F:magnesium ion binding"/>
    <property type="evidence" value="ECO:0007669"/>
    <property type="project" value="UniProtKB-UniRule"/>
</dbReference>
<evidence type="ECO:0000256" key="1">
    <source>
        <dbReference type="ARBA" id="ARBA00004496"/>
    </source>
</evidence>
<dbReference type="InterPro" id="IPR043128">
    <property type="entry name" value="Rev_trsase/Diguanyl_cyclase"/>
</dbReference>
<dbReference type="InterPro" id="IPR036775">
    <property type="entry name" value="DNA_pol_Y-fam_lit_finger_sf"/>
</dbReference>
<evidence type="ECO:0000256" key="2">
    <source>
        <dbReference type="ARBA" id="ARBA00010945"/>
    </source>
</evidence>
<evidence type="ECO:0000256" key="5">
    <source>
        <dbReference type="ARBA" id="ARBA00022490"/>
    </source>
</evidence>
<dbReference type="Pfam" id="PF11799">
    <property type="entry name" value="IMS_C"/>
    <property type="match status" value="1"/>
</dbReference>
<organism evidence="18 19">
    <name type="scientific">Clostridium folliculivorans</name>
    <dbReference type="NCBI Taxonomy" id="2886038"/>
    <lineage>
        <taxon>Bacteria</taxon>
        <taxon>Bacillati</taxon>
        <taxon>Bacillota</taxon>
        <taxon>Clostridia</taxon>
        <taxon>Eubacteriales</taxon>
        <taxon>Clostridiaceae</taxon>
        <taxon>Clostridium</taxon>
    </lineage>
</organism>
<feature type="binding site" evidence="16">
    <location>
        <position position="9"/>
    </location>
    <ligand>
        <name>Mg(2+)</name>
        <dbReference type="ChEBI" id="CHEBI:18420"/>
    </ligand>
</feature>
<sequence length="349" mass="40021">MDTVIIHVDMDAFFASVEVLDNPSLKGKPVIVGGTSNRGVVATCSYEARRFGVRSAMPIFMAKELCPNAVFVKPRFWRYKEISNSIFNIFRDITPYVEPLSIDEAYLDISYINKKPIDIANYIKNKVKKDIGLTLSVGISYNKFLAKLASDWNKPNGLKIITKEMVPEVLFPLPINKIYGLGSKSVKKLNNIGIFNVEELYKLPENIFIEYFGKFGHDIYDRIRGIDNRKVITSRERKSIGKESTLRVDTDEIEELKDYIKEFSSDISSILRNKNISGKTITLKIKTSSFINHTKSRTLNSYIREENDLYNEAIDILENLQLEEKIRLIGLSISSLKEDKIEQMSFWSK</sequence>
<dbReference type="NCBIfam" id="NF010731">
    <property type="entry name" value="PRK14133.1"/>
    <property type="match status" value="1"/>
</dbReference>
<comment type="caution">
    <text evidence="18">The sequence shown here is derived from an EMBL/GenBank/DDBJ whole genome shotgun (WGS) entry which is preliminary data.</text>
</comment>
<dbReference type="FunFam" id="3.40.1170.60:FF:000001">
    <property type="entry name" value="DNA polymerase IV"/>
    <property type="match status" value="1"/>
</dbReference>
<dbReference type="CDD" id="cd03586">
    <property type="entry name" value="PolY_Pol_IV_kappa"/>
    <property type="match status" value="1"/>
</dbReference>
<dbReference type="InterPro" id="IPR022880">
    <property type="entry name" value="DNApol_IV"/>
</dbReference>
<dbReference type="EMBL" id="BQXY01000005">
    <property type="protein sequence ID" value="GKU26334.1"/>
    <property type="molecule type" value="Genomic_DNA"/>
</dbReference>
<evidence type="ECO:0000256" key="16">
    <source>
        <dbReference type="HAMAP-Rule" id="MF_01113"/>
    </source>
</evidence>
<evidence type="ECO:0000256" key="6">
    <source>
        <dbReference type="ARBA" id="ARBA00022679"/>
    </source>
</evidence>
<dbReference type="InterPro" id="IPR024728">
    <property type="entry name" value="PolY_HhH_motif"/>
</dbReference>
<keyword evidence="6 16" id="KW-0808">Transferase</keyword>
<evidence type="ECO:0000256" key="14">
    <source>
        <dbReference type="ARBA" id="ARBA00023204"/>
    </source>
</evidence>
<evidence type="ECO:0000313" key="18">
    <source>
        <dbReference type="EMBL" id="GKU26334.1"/>
    </source>
</evidence>
<comment type="subunit">
    <text evidence="3 16">Monomer.</text>
</comment>
<dbReference type="HAMAP" id="MF_01113">
    <property type="entry name" value="DNApol_IV"/>
    <property type="match status" value="1"/>
</dbReference>
<dbReference type="PANTHER" id="PTHR11076:SF33">
    <property type="entry name" value="DNA POLYMERASE KAPPA"/>
    <property type="match status" value="1"/>
</dbReference>
<accession>A0A9W5Y413</accession>
<dbReference type="Gene3D" id="1.10.150.20">
    <property type="entry name" value="5' to 3' exonuclease, C-terminal subdomain"/>
    <property type="match status" value="1"/>
</dbReference>
<dbReference type="Gene3D" id="3.30.1490.100">
    <property type="entry name" value="DNA polymerase, Y-family, little finger domain"/>
    <property type="match status" value="1"/>
</dbReference>
<feature type="active site" evidence="16">
    <location>
        <position position="104"/>
    </location>
</feature>
<keyword evidence="5 16" id="KW-0963">Cytoplasm</keyword>
<keyword evidence="10 16" id="KW-0227">DNA damage</keyword>
<comment type="function">
    <text evidence="16">Poorly processive, error-prone DNA polymerase involved in untargeted mutagenesis. Copies undamaged DNA at stalled replication forks, which arise in vivo from mismatched or misaligned primer ends. These misaligned primers can be extended by PolIV. Exhibits no 3'-5' exonuclease (proofreading) activity. May be involved in translesional synthesis, in conjunction with the beta clamp from PolIII.</text>
</comment>
<keyword evidence="13 16" id="KW-0238">DNA-binding</keyword>
<dbReference type="EC" id="2.7.7.7" evidence="16"/>
<comment type="cofactor">
    <cofactor evidence="16">
        <name>Mg(2+)</name>
        <dbReference type="ChEBI" id="CHEBI:18420"/>
    </cofactor>
    <text evidence="16">Binds 2 magnesium ions per subunit.</text>
</comment>
<dbReference type="InterPro" id="IPR043502">
    <property type="entry name" value="DNA/RNA_pol_sf"/>
</dbReference>
<evidence type="ECO:0000256" key="4">
    <source>
        <dbReference type="ARBA" id="ARBA00022457"/>
    </source>
</evidence>
<keyword evidence="19" id="KW-1185">Reference proteome</keyword>
<evidence type="ECO:0000256" key="10">
    <source>
        <dbReference type="ARBA" id="ARBA00022763"/>
    </source>
</evidence>
<evidence type="ECO:0000256" key="11">
    <source>
        <dbReference type="ARBA" id="ARBA00022842"/>
    </source>
</evidence>
<comment type="similarity">
    <text evidence="2 16">Belongs to the DNA polymerase type-Y family.</text>
</comment>
<keyword evidence="9 16" id="KW-0479">Metal-binding</keyword>
<name>A0A9W5Y413_9CLOT</name>
<dbReference type="Gene3D" id="3.30.70.270">
    <property type="match status" value="1"/>
</dbReference>
<evidence type="ECO:0000256" key="15">
    <source>
        <dbReference type="ARBA" id="ARBA00049244"/>
    </source>
</evidence>
<feature type="domain" description="UmuC" evidence="17">
    <location>
        <begin position="5"/>
        <end position="182"/>
    </location>
</feature>
<dbReference type="NCBIfam" id="NF002677">
    <property type="entry name" value="PRK02406.1"/>
    <property type="match status" value="1"/>
</dbReference>
<dbReference type="FunFam" id="3.30.1490.100:FF:000004">
    <property type="entry name" value="DNA polymerase IV"/>
    <property type="match status" value="1"/>
</dbReference>
<keyword evidence="4 16" id="KW-0515">Mutator protein</keyword>
<dbReference type="AlphaFoldDB" id="A0A9W5Y413"/>
<keyword evidence="14 16" id="KW-0234">DNA repair</keyword>
<evidence type="ECO:0000256" key="13">
    <source>
        <dbReference type="ARBA" id="ARBA00023125"/>
    </source>
</evidence>
<feature type="binding site" evidence="16">
    <location>
        <position position="103"/>
    </location>
    <ligand>
        <name>Mg(2+)</name>
        <dbReference type="ChEBI" id="CHEBI:18420"/>
    </ligand>
</feature>
<comment type="subcellular location">
    <subcellularLocation>
        <location evidence="1 16">Cytoplasm</location>
    </subcellularLocation>
</comment>
<protein>
    <recommendedName>
        <fullName evidence="16">DNA polymerase IV</fullName>
        <shortName evidence="16">Pol IV</shortName>
        <ecNumber evidence="16">2.7.7.7</ecNumber>
    </recommendedName>
</protein>
<dbReference type="GO" id="GO:0006281">
    <property type="term" value="P:DNA repair"/>
    <property type="evidence" value="ECO:0007669"/>
    <property type="project" value="UniProtKB-UniRule"/>
</dbReference>
<evidence type="ECO:0000256" key="3">
    <source>
        <dbReference type="ARBA" id="ARBA00011245"/>
    </source>
</evidence>
<evidence type="ECO:0000256" key="9">
    <source>
        <dbReference type="ARBA" id="ARBA00022723"/>
    </source>
</evidence>
<dbReference type="PROSITE" id="PS50173">
    <property type="entry name" value="UMUC"/>
    <property type="match status" value="1"/>
</dbReference>
<dbReference type="Pfam" id="PF11798">
    <property type="entry name" value="IMS_HHH"/>
    <property type="match status" value="1"/>
</dbReference>
<keyword evidence="11 16" id="KW-0460">Magnesium</keyword>
<dbReference type="GO" id="GO:0006261">
    <property type="term" value="P:DNA-templated DNA replication"/>
    <property type="evidence" value="ECO:0007669"/>
    <property type="project" value="UniProtKB-UniRule"/>
</dbReference>
<dbReference type="SUPFAM" id="SSF56672">
    <property type="entry name" value="DNA/RNA polymerases"/>
    <property type="match status" value="1"/>
</dbReference>
<dbReference type="PANTHER" id="PTHR11076">
    <property type="entry name" value="DNA REPAIR POLYMERASE UMUC / TRANSFERASE FAMILY MEMBER"/>
    <property type="match status" value="1"/>
</dbReference>
<dbReference type="GO" id="GO:0042276">
    <property type="term" value="P:error-prone translesion synthesis"/>
    <property type="evidence" value="ECO:0007669"/>
    <property type="project" value="TreeGrafter"/>
</dbReference>
<dbReference type="Gene3D" id="3.40.1170.60">
    <property type="match status" value="1"/>
</dbReference>
<dbReference type="SUPFAM" id="SSF100879">
    <property type="entry name" value="Lesion bypass DNA polymerase (Y-family), little finger domain"/>
    <property type="match status" value="1"/>
</dbReference>
<dbReference type="Proteomes" id="UP001057868">
    <property type="component" value="Unassembled WGS sequence"/>
</dbReference>
<evidence type="ECO:0000256" key="8">
    <source>
        <dbReference type="ARBA" id="ARBA00022705"/>
    </source>
</evidence>
<dbReference type="InterPro" id="IPR001126">
    <property type="entry name" value="UmuC"/>
</dbReference>